<evidence type="ECO:0000256" key="3">
    <source>
        <dbReference type="HAMAP-Rule" id="MF_01151"/>
    </source>
</evidence>
<evidence type="ECO:0000313" key="9">
    <source>
        <dbReference type="Proteomes" id="UP001631993"/>
    </source>
</evidence>
<dbReference type="EMBL" id="JBJVNE010000015">
    <property type="protein sequence ID" value="MFM9650143.1"/>
    <property type="molecule type" value="Genomic_DNA"/>
</dbReference>
<accession>A0ABW9ISP3</accession>
<comment type="subcellular location">
    <subcellularLocation>
        <location evidence="3">Cytoplasm</location>
    </subcellularLocation>
</comment>
<comment type="caution">
    <text evidence="8">The sequence shown here is derived from an EMBL/GenBank/DDBJ whole genome shotgun (WGS) entry which is preliminary data.</text>
</comment>
<evidence type="ECO:0000256" key="6">
    <source>
        <dbReference type="SAM" id="Coils"/>
    </source>
</evidence>
<dbReference type="HAMAP" id="MF_01151">
    <property type="entry name" value="GrpE"/>
    <property type="match status" value="1"/>
</dbReference>
<evidence type="ECO:0000313" key="8">
    <source>
        <dbReference type="EMBL" id="MFM9650143.1"/>
    </source>
</evidence>
<protein>
    <recommendedName>
        <fullName evidence="3 4">Protein GrpE</fullName>
    </recommendedName>
    <alternativeName>
        <fullName evidence="3">HSP-70 cofactor</fullName>
    </alternativeName>
</protein>
<feature type="compositionally biased region" description="Basic and acidic residues" evidence="7">
    <location>
        <begin position="29"/>
        <end position="38"/>
    </location>
</feature>
<dbReference type="InterPro" id="IPR013805">
    <property type="entry name" value="GrpE_CC"/>
</dbReference>
<comment type="subunit">
    <text evidence="3">Homodimer.</text>
</comment>
<keyword evidence="3 4" id="KW-0346">Stress response</keyword>
<feature type="coiled-coil region" evidence="6">
    <location>
        <begin position="56"/>
        <end position="83"/>
    </location>
</feature>
<proteinExistence type="inferred from homology"/>
<keyword evidence="9" id="KW-1185">Reference proteome</keyword>
<dbReference type="SUPFAM" id="SSF58014">
    <property type="entry name" value="Coiled-coil domain of nucleotide exchange factor GrpE"/>
    <property type="match status" value="1"/>
</dbReference>
<keyword evidence="2 3" id="KW-0143">Chaperone</keyword>
<dbReference type="PANTHER" id="PTHR21237">
    <property type="entry name" value="GRPE PROTEIN"/>
    <property type="match status" value="1"/>
</dbReference>
<evidence type="ECO:0000256" key="4">
    <source>
        <dbReference type="RuleBase" id="RU000639"/>
    </source>
</evidence>
<evidence type="ECO:0000256" key="5">
    <source>
        <dbReference type="RuleBase" id="RU004478"/>
    </source>
</evidence>
<dbReference type="PANTHER" id="PTHR21237:SF23">
    <property type="entry name" value="GRPE PROTEIN HOMOLOG, MITOCHONDRIAL"/>
    <property type="match status" value="1"/>
</dbReference>
<dbReference type="Gene3D" id="3.90.20.20">
    <property type="match status" value="1"/>
</dbReference>
<gene>
    <name evidence="3 8" type="primary">grpE</name>
    <name evidence="8" type="ORF">ACKI1S_28835</name>
</gene>
<dbReference type="Gene3D" id="2.30.22.10">
    <property type="entry name" value="Head domain of nucleotide exchange factor GrpE"/>
    <property type="match status" value="1"/>
</dbReference>
<reference evidence="8 9" key="1">
    <citation type="submission" date="2024-12" db="EMBL/GenBank/DDBJ databases">
        <title>Forecasting of Potato common scab and diversities of Pathogenic streptomyces spp. in china.</title>
        <authorList>
            <person name="Handique U."/>
            <person name="Wu J."/>
        </authorList>
    </citation>
    <scope>NUCLEOTIDE SEQUENCE [LARGE SCALE GENOMIC DNA]</scope>
    <source>
        <strain evidence="8 9">ZRIMU1585</strain>
    </source>
</reference>
<dbReference type="Proteomes" id="UP001631993">
    <property type="component" value="Unassembled WGS sequence"/>
</dbReference>
<evidence type="ECO:0000256" key="1">
    <source>
        <dbReference type="ARBA" id="ARBA00009054"/>
    </source>
</evidence>
<comment type="similarity">
    <text evidence="1 3 5">Belongs to the GrpE family.</text>
</comment>
<dbReference type="InterPro" id="IPR000740">
    <property type="entry name" value="GrpE"/>
</dbReference>
<keyword evidence="6" id="KW-0175">Coiled coil</keyword>
<dbReference type="PROSITE" id="PS01071">
    <property type="entry name" value="GRPE"/>
    <property type="match status" value="1"/>
</dbReference>
<evidence type="ECO:0000256" key="2">
    <source>
        <dbReference type="ARBA" id="ARBA00023186"/>
    </source>
</evidence>
<dbReference type="InterPro" id="IPR009012">
    <property type="entry name" value="GrpE_head"/>
</dbReference>
<dbReference type="PRINTS" id="PR00773">
    <property type="entry name" value="GRPEPROTEIN"/>
</dbReference>
<name>A0ABW9ISP3_STRGJ</name>
<sequence>MTGPTGPRRAGERALTVVPERPRNPFGLEPRRRAELEPARQSGPARDDTDVSRARLREQAAELRRVKDEYDSYRRRVRRERRSVGGVAVANVLTGLLPVLDAIDEARRHHDVVGGFEQVVSLLEGQLTALGLESFGAPGDPFDPARHEAVSYRCTDQVERPTCSVVLRPGYRVGEHLLRPAEVEVTGPPAHP</sequence>
<comment type="function">
    <text evidence="3 4">Participates actively in the response to hyperosmotic and heat shock by preventing the aggregation of stress-denatured proteins, in association with DnaK and GrpE. It is the nucleotide exchange factor for DnaK and may function as a thermosensor. Unfolded proteins bind initially to DnaJ; upon interaction with the DnaJ-bound protein, DnaK hydrolyzes its bound ATP, resulting in the formation of a stable complex. GrpE releases ADP from DnaK; ATP binding to DnaK triggers the release of the substrate protein, thus completing the reaction cycle. Several rounds of ATP-dependent interactions between DnaJ, DnaK and GrpE are required for fully efficient folding.</text>
</comment>
<evidence type="ECO:0000256" key="7">
    <source>
        <dbReference type="SAM" id="MobiDB-lite"/>
    </source>
</evidence>
<dbReference type="SUPFAM" id="SSF51064">
    <property type="entry name" value="Head domain of nucleotide exchange factor GrpE"/>
    <property type="match status" value="1"/>
</dbReference>
<dbReference type="Pfam" id="PF01025">
    <property type="entry name" value="GrpE"/>
    <property type="match status" value="1"/>
</dbReference>
<feature type="region of interest" description="Disordered" evidence="7">
    <location>
        <begin position="1"/>
        <end position="53"/>
    </location>
</feature>
<organism evidence="8 9">
    <name type="scientific">Streptomyces galilaeus</name>
    <dbReference type="NCBI Taxonomy" id="33899"/>
    <lineage>
        <taxon>Bacteria</taxon>
        <taxon>Bacillati</taxon>
        <taxon>Actinomycetota</taxon>
        <taxon>Actinomycetes</taxon>
        <taxon>Kitasatosporales</taxon>
        <taxon>Streptomycetaceae</taxon>
        <taxon>Streptomyces</taxon>
    </lineage>
</organism>
<dbReference type="RefSeq" id="WP_369277154.1">
    <property type="nucleotide sequence ID" value="NZ_JBJVMW010000009.1"/>
</dbReference>
<keyword evidence="3" id="KW-0963">Cytoplasm</keyword>